<dbReference type="RefSeq" id="WP_269312021.1">
    <property type="nucleotide sequence ID" value="NZ_CP114052.1"/>
</dbReference>
<evidence type="ECO:0000313" key="12">
    <source>
        <dbReference type="Proteomes" id="UP001164187"/>
    </source>
</evidence>
<evidence type="ECO:0000259" key="8">
    <source>
        <dbReference type="PROSITE" id="PS50151"/>
    </source>
</evidence>
<feature type="domain" description="UVR" evidence="8">
    <location>
        <begin position="205"/>
        <end position="240"/>
    </location>
</feature>
<dbReference type="PROSITE" id="PS50165">
    <property type="entry name" value="UVRC"/>
    <property type="match status" value="1"/>
</dbReference>
<evidence type="ECO:0000259" key="9">
    <source>
        <dbReference type="PROSITE" id="PS50164"/>
    </source>
</evidence>
<dbReference type="PROSITE" id="PS50164">
    <property type="entry name" value="GIY_YIG"/>
    <property type="match status" value="1"/>
</dbReference>
<dbReference type="InterPro" id="IPR036876">
    <property type="entry name" value="UVR_dom_sf"/>
</dbReference>
<name>A0ABY7JQB5_9FIRM</name>
<dbReference type="InterPro" id="IPR004791">
    <property type="entry name" value="UvrC"/>
</dbReference>
<dbReference type="Gene3D" id="3.40.1440.10">
    <property type="entry name" value="GIY-YIG endonuclease"/>
    <property type="match status" value="1"/>
</dbReference>
<dbReference type="InterPro" id="IPR010994">
    <property type="entry name" value="RuvA_2-like"/>
</dbReference>
<organism evidence="11 12">
    <name type="scientific">Peptostreptococcus equinus</name>
    <dbReference type="NCBI Taxonomy" id="3003601"/>
    <lineage>
        <taxon>Bacteria</taxon>
        <taxon>Bacillati</taxon>
        <taxon>Bacillota</taxon>
        <taxon>Clostridia</taxon>
        <taxon>Peptostreptococcales</taxon>
        <taxon>Peptostreptococcaceae</taxon>
        <taxon>Peptostreptococcus</taxon>
    </lineage>
</organism>
<comment type="subunit">
    <text evidence="7">Interacts with UvrB in an incision complex.</text>
</comment>
<feature type="domain" description="GIY-YIG" evidence="9">
    <location>
        <begin position="13"/>
        <end position="92"/>
    </location>
</feature>
<gene>
    <name evidence="7 11" type="primary">uvrC</name>
    <name evidence="11" type="ORF">O0R46_02530</name>
</gene>
<dbReference type="InterPro" id="IPR001943">
    <property type="entry name" value="UVR_dom"/>
</dbReference>
<dbReference type="Gene3D" id="4.10.860.10">
    <property type="entry name" value="UVR domain"/>
    <property type="match status" value="1"/>
</dbReference>
<comment type="similarity">
    <text evidence="7">Belongs to the UvrC family.</text>
</comment>
<dbReference type="CDD" id="cd10434">
    <property type="entry name" value="GIY-YIG_UvrC_Cho"/>
    <property type="match status" value="1"/>
</dbReference>
<reference evidence="11" key="1">
    <citation type="submission" date="2022-12" db="EMBL/GenBank/DDBJ databases">
        <title>Peptostreptococcus.</title>
        <authorList>
            <person name="Lee S.H."/>
        </authorList>
    </citation>
    <scope>NUCLEOTIDE SEQUENCE</scope>
    <source>
        <strain evidence="11">CBA3647</strain>
    </source>
</reference>
<dbReference type="InterPro" id="IPR000305">
    <property type="entry name" value="GIY-YIG_endonuc"/>
</dbReference>
<dbReference type="SUPFAM" id="SSF82771">
    <property type="entry name" value="GIY-YIG endonuclease"/>
    <property type="match status" value="1"/>
</dbReference>
<evidence type="ECO:0000256" key="2">
    <source>
        <dbReference type="ARBA" id="ARBA00022763"/>
    </source>
</evidence>
<evidence type="ECO:0000259" key="10">
    <source>
        <dbReference type="PROSITE" id="PS50165"/>
    </source>
</evidence>
<dbReference type="Pfam" id="PF01541">
    <property type="entry name" value="GIY-YIG"/>
    <property type="match status" value="1"/>
</dbReference>
<dbReference type="EMBL" id="CP114052">
    <property type="protein sequence ID" value="WAW15349.1"/>
    <property type="molecule type" value="Genomic_DNA"/>
</dbReference>
<evidence type="ECO:0000256" key="6">
    <source>
        <dbReference type="ARBA" id="ARBA00023236"/>
    </source>
</evidence>
<dbReference type="InterPro" id="IPR050066">
    <property type="entry name" value="UvrABC_protein_C"/>
</dbReference>
<dbReference type="SMART" id="SM00465">
    <property type="entry name" value="GIYc"/>
    <property type="match status" value="1"/>
</dbReference>
<dbReference type="InterPro" id="IPR035901">
    <property type="entry name" value="GIY-YIG_endonuc_sf"/>
</dbReference>
<evidence type="ECO:0000256" key="4">
    <source>
        <dbReference type="ARBA" id="ARBA00022881"/>
    </source>
</evidence>
<evidence type="ECO:0000256" key="5">
    <source>
        <dbReference type="ARBA" id="ARBA00023204"/>
    </source>
</evidence>
<evidence type="ECO:0000256" key="3">
    <source>
        <dbReference type="ARBA" id="ARBA00022769"/>
    </source>
</evidence>
<keyword evidence="5 7" id="KW-0234">DNA repair</keyword>
<dbReference type="InterPro" id="IPR047296">
    <property type="entry name" value="GIY-YIG_UvrC_Cho"/>
</dbReference>
<dbReference type="SUPFAM" id="SSF46600">
    <property type="entry name" value="C-terminal UvrC-binding domain of UvrB"/>
    <property type="match status" value="1"/>
</dbReference>
<dbReference type="Pfam" id="PF02151">
    <property type="entry name" value="UVR"/>
    <property type="match status" value="1"/>
</dbReference>
<dbReference type="Gene3D" id="1.10.150.20">
    <property type="entry name" value="5' to 3' exonuclease, C-terminal subdomain"/>
    <property type="match status" value="1"/>
</dbReference>
<keyword evidence="6 7" id="KW-0742">SOS response</keyword>
<dbReference type="PROSITE" id="PS50151">
    <property type="entry name" value="UVR"/>
    <property type="match status" value="1"/>
</dbReference>
<dbReference type="PANTHER" id="PTHR30562">
    <property type="entry name" value="UVRC/OXIDOREDUCTASE"/>
    <property type="match status" value="1"/>
</dbReference>
<evidence type="ECO:0000256" key="1">
    <source>
        <dbReference type="ARBA" id="ARBA00022490"/>
    </source>
</evidence>
<comment type="function">
    <text evidence="7">The UvrABC repair system catalyzes the recognition and processing of DNA lesions. UvrC both incises the 5' and 3' sides of the lesion. The N-terminal half is responsible for the 3' incision and the C-terminal half is responsible for the 5' incision.</text>
</comment>
<accession>A0ABY7JQB5</accession>
<keyword evidence="12" id="KW-1185">Reference proteome</keyword>
<dbReference type="Gene3D" id="3.30.420.340">
    <property type="entry name" value="UvrC, RNAse H endonuclease domain"/>
    <property type="match status" value="1"/>
</dbReference>
<dbReference type="InterPro" id="IPR003583">
    <property type="entry name" value="Hlx-hairpin-Hlx_DNA-bd_motif"/>
</dbReference>
<dbReference type="InterPro" id="IPR038476">
    <property type="entry name" value="UvrC_RNase_H_dom_sf"/>
</dbReference>
<dbReference type="Proteomes" id="UP001164187">
    <property type="component" value="Chromosome"/>
</dbReference>
<dbReference type="SMART" id="SM00278">
    <property type="entry name" value="HhH1"/>
    <property type="match status" value="2"/>
</dbReference>
<dbReference type="Pfam" id="PF14520">
    <property type="entry name" value="HHH_5"/>
    <property type="match status" value="1"/>
</dbReference>
<keyword evidence="3 7" id="KW-0228">DNA excision</keyword>
<dbReference type="NCBIfam" id="TIGR00194">
    <property type="entry name" value="uvrC"/>
    <property type="match status" value="1"/>
</dbReference>
<keyword evidence="1 7" id="KW-0963">Cytoplasm</keyword>
<evidence type="ECO:0000256" key="7">
    <source>
        <dbReference type="HAMAP-Rule" id="MF_00203"/>
    </source>
</evidence>
<feature type="domain" description="UvrC family homology region profile" evidence="10">
    <location>
        <begin position="257"/>
        <end position="480"/>
    </location>
</feature>
<comment type="subcellular location">
    <subcellularLocation>
        <location evidence="7">Cytoplasm</location>
    </subcellularLocation>
</comment>
<dbReference type="Pfam" id="PF08459">
    <property type="entry name" value="UvrC_RNaseH_dom"/>
    <property type="match status" value="1"/>
</dbReference>
<dbReference type="PANTHER" id="PTHR30562:SF1">
    <property type="entry name" value="UVRABC SYSTEM PROTEIN C"/>
    <property type="match status" value="1"/>
</dbReference>
<proteinExistence type="inferred from homology"/>
<evidence type="ECO:0000313" key="11">
    <source>
        <dbReference type="EMBL" id="WAW15349.1"/>
    </source>
</evidence>
<keyword evidence="2 7" id="KW-0227">DNA damage</keyword>
<sequence>MFDIDRHLKELPASPGVYLMKDKYSNIIYVGKAVSLKNRVRQYFQSSRNHSRKVVTMVKNINSFEYIMTDSELEALILECNLIKKYKPKYNILLKDDKTYPYIKVTLNEEFPRVFKVRKILKDKARYFGPYTNVAAVNETLDIIRHMYPIRTCNIDIEKAIRTKTRPCLNYHIKKCVGPCTGRIDKKEYMEMIDEIMIFLSGKGENLINIYKEKMLEASANMNFEKAAAYRDSINSLAEVLQKQKISKVQSDSDQDVIAMANFGEEACVQIFFIRDGKISGRERFMLDSVKDDNRYDILGSFIKQFYMSQEYIPREIIVEEEFFDMEIINDMLSSKRGTNVSIKVPQKGDKKALVMMVRKNADEYLEKFYDLKKKKYEKSIGALEELRKALGIEKSLERIEAYDISNIQGVDSIGTMVVYTNGVKDHKEYRRFKIKTVEGPDDYSSMAEVIDRRLKHGKLPDLILLDGGRGHVSTIKKVLEMNGNSDIELWGMYKDDKHRTKGLINLEKEIELDRTSSLFRFVYGIQEEVHRYAISYHRSLRDDKMTKSILDSVEGIGPKKKKALIDKFGHIENIAKASVEEISKTEGITKNLAEKVLSAVKRVR</sequence>
<dbReference type="SUPFAM" id="SSF47781">
    <property type="entry name" value="RuvA domain 2-like"/>
    <property type="match status" value="1"/>
</dbReference>
<dbReference type="Pfam" id="PF22920">
    <property type="entry name" value="UvrC_RNaseH"/>
    <property type="match status" value="1"/>
</dbReference>
<dbReference type="HAMAP" id="MF_00203">
    <property type="entry name" value="UvrC"/>
    <property type="match status" value="1"/>
</dbReference>
<dbReference type="InterPro" id="IPR001162">
    <property type="entry name" value="UvrC_RNase_H_dom"/>
</dbReference>
<keyword evidence="4 7" id="KW-0267">Excision nuclease</keyword>
<protein>
    <recommendedName>
        <fullName evidence="7">UvrABC system protein C</fullName>
        <shortName evidence="7">Protein UvrC</shortName>
    </recommendedName>
    <alternativeName>
        <fullName evidence="7">Excinuclease ABC subunit C</fullName>
    </alternativeName>
</protein>